<comment type="caution">
    <text evidence="1">The sequence shown here is derived from an EMBL/GenBank/DDBJ whole genome shotgun (WGS) entry which is preliminary data.</text>
</comment>
<organism evidence="1 2">
    <name type="scientific">Lasiodiplodia mahajangana</name>
    <dbReference type="NCBI Taxonomy" id="1108764"/>
    <lineage>
        <taxon>Eukaryota</taxon>
        <taxon>Fungi</taxon>
        <taxon>Dikarya</taxon>
        <taxon>Ascomycota</taxon>
        <taxon>Pezizomycotina</taxon>
        <taxon>Dothideomycetes</taxon>
        <taxon>Dothideomycetes incertae sedis</taxon>
        <taxon>Botryosphaeriales</taxon>
        <taxon>Botryosphaeriaceae</taxon>
        <taxon>Lasiodiplodia</taxon>
    </lineage>
</organism>
<proteinExistence type="predicted"/>
<evidence type="ECO:0000313" key="2">
    <source>
        <dbReference type="Proteomes" id="UP001153332"/>
    </source>
</evidence>
<evidence type="ECO:0000313" key="1">
    <source>
        <dbReference type="EMBL" id="KAJ8124880.1"/>
    </source>
</evidence>
<reference evidence="1" key="1">
    <citation type="submission" date="2022-12" db="EMBL/GenBank/DDBJ databases">
        <title>Genome Sequence of Lasiodiplodia mahajangana.</title>
        <authorList>
            <person name="Buettner E."/>
        </authorList>
    </citation>
    <scope>NUCLEOTIDE SEQUENCE</scope>
    <source>
        <strain evidence="1">VT137</strain>
    </source>
</reference>
<sequence length="585" mass="66030">MAWFDPKMIALLRLNGYPALILLSILLLAFSLYRRIKPKPIPGIPYNKLSSQRILGDVPDFLSHVERTNGTIITFLLERLQSLNAPLVQVFLSPVDKPLLILADYRETVEVLRRKEFDRSTRAAGLLKGLGPAHHIRQRTNSIWRAQRFLIKDLMTPTFLHGVAGPILYQSCLSLIDLWRVKSRIAGERHWVASEDLDLAVLDAVIGFTFGAGCVHNAIEPALRRLKDLDTEAIEKLKAHDRAIKKAVEFPDPGLDEVLYSCVQVMQSIMEVQGSIWPSLHWEYVAQKPRVKKARKVKDEFILRELKDAVDRMESGVDREKSAVDNMVRRAKIIAEKEGRAPDYFSRVMIDEAFGFIVAGQDTTSTALSWGVKLLADNPSVQTKLRNTSQAVYTKALQEQRNPTKDEIVNVPNPYLDATIEEILRTGGVVPMIDREAIVDTQILGHHVPKGTGILCLTQGPSFMSPAFNIDEGRRSVSSQEVRKDLRVSPWDHTDIGVFQPERWLGAGDSFDPAAGPCLAFSTGLRQCYGKRLAYLEMKVLLELIIWNFELLPCPDELSKYTSVMHMTSRPRNCYVRLREVELSG</sequence>
<accession>A0ACC2JBM6</accession>
<keyword evidence="2" id="KW-1185">Reference proteome</keyword>
<gene>
    <name evidence="1" type="ORF">O1611_g8760</name>
</gene>
<dbReference type="EMBL" id="JAPUUL010002704">
    <property type="protein sequence ID" value="KAJ8124880.1"/>
    <property type="molecule type" value="Genomic_DNA"/>
</dbReference>
<protein>
    <submittedName>
        <fullName evidence="1">Uncharacterized protein</fullName>
    </submittedName>
</protein>
<dbReference type="Proteomes" id="UP001153332">
    <property type="component" value="Unassembled WGS sequence"/>
</dbReference>
<name>A0ACC2JBM6_9PEZI</name>